<dbReference type="SUPFAM" id="SSF56784">
    <property type="entry name" value="HAD-like"/>
    <property type="match status" value="1"/>
</dbReference>
<keyword evidence="4" id="KW-0460">Magnesium</keyword>
<evidence type="ECO:0000313" key="8">
    <source>
        <dbReference type="Proteomes" id="UP001417504"/>
    </source>
</evidence>
<dbReference type="InterPro" id="IPR036412">
    <property type="entry name" value="HAD-like_sf"/>
</dbReference>
<dbReference type="InterPro" id="IPR041694">
    <property type="entry name" value="ADH_N_2"/>
</dbReference>
<accession>A0AAP0EYM9</accession>
<dbReference type="InterPro" id="IPR008380">
    <property type="entry name" value="HAD-SF_hydro_IG_5-nucl"/>
</dbReference>
<dbReference type="Pfam" id="PF16884">
    <property type="entry name" value="ADH_N_2"/>
    <property type="match status" value="1"/>
</dbReference>
<keyword evidence="5" id="KW-0560">Oxidoreductase</keyword>
<dbReference type="PANTHER" id="PTHR43205">
    <property type="entry name" value="PROSTAGLANDIN REDUCTASE"/>
    <property type="match status" value="1"/>
</dbReference>
<keyword evidence="3" id="KW-0378">Hydrolase</keyword>
<name>A0AAP0EYM9_9MAGN</name>
<dbReference type="GO" id="GO:0032440">
    <property type="term" value="F:2-alkenal reductase [NAD(P)H] activity"/>
    <property type="evidence" value="ECO:0007669"/>
    <property type="project" value="TreeGrafter"/>
</dbReference>
<dbReference type="Pfam" id="PF05761">
    <property type="entry name" value="5_nucleotid"/>
    <property type="match status" value="1"/>
</dbReference>
<reference evidence="7 8" key="1">
    <citation type="submission" date="2024-01" db="EMBL/GenBank/DDBJ databases">
        <title>Genome assemblies of Stephania.</title>
        <authorList>
            <person name="Yang L."/>
        </authorList>
    </citation>
    <scope>NUCLEOTIDE SEQUENCE [LARGE SCALE GENOMIC DNA]</scope>
    <source>
        <strain evidence="7">QJT</strain>
        <tissue evidence="7">Leaf</tissue>
    </source>
</reference>
<dbReference type="Gene3D" id="3.90.180.10">
    <property type="entry name" value="Medium-chain alcohol dehydrogenases, catalytic domain"/>
    <property type="match status" value="1"/>
</dbReference>
<evidence type="ECO:0000256" key="1">
    <source>
        <dbReference type="ARBA" id="ARBA00009589"/>
    </source>
</evidence>
<gene>
    <name evidence="7" type="ORF">Sjap_022961</name>
</gene>
<comment type="caution">
    <text evidence="7">The sequence shown here is derived from an EMBL/GenBank/DDBJ whole genome shotgun (WGS) entry which is preliminary data.</text>
</comment>
<sequence length="217" mass="24691">MVESSLNIHGDGILYVGDHIHTDVSQSKVHLRWRTTLICRELEKEYAALIQGREHRASLIELINQKEVVGDLFNQLRFALQRRTKGRPAQVPEGSRGGVLLKNLYLSCDPCMRSRMRKLHSFTYGFVPSFTPGSPIEGYGVAKVLDSGHPNFKEGDYVWGITAWEEYTLIQIQEPHPPRLFKIKHTDDHLPLSYYAGVHGKSLLLSTSVNFQFQCSI</sequence>
<evidence type="ECO:0000259" key="6">
    <source>
        <dbReference type="Pfam" id="PF16884"/>
    </source>
</evidence>
<dbReference type="EMBL" id="JBBNAE010000009">
    <property type="protein sequence ID" value="KAK9097464.1"/>
    <property type="molecule type" value="Genomic_DNA"/>
</dbReference>
<evidence type="ECO:0000256" key="2">
    <source>
        <dbReference type="ARBA" id="ARBA00022723"/>
    </source>
</evidence>
<feature type="domain" description="Oxidoreductase N-terminal" evidence="6">
    <location>
        <begin position="89"/>
        <end position="171"/>
    </location>
</feature>
<proteinExistence type="inferred from homology"/>
<keyword evidence="2" id="KW-0479">Metal-binding</keyword>
<dbReference type="InterPro" id="IPR011032">
    <property type="entry name" value="GroES-like_sf"/>
</dbReference>
<dbReference type="GO" id="GO:0016787">
    <property type="term" value="F:hydrolase activity"/>
    <property type="evidence" value="ECO:0007669"/>
    <property type="project" value="UniProtKB-KW"/>
</dbReference>
<dbReference type="GO" id="GO:0046872">
    <property type="term" value="F:metal ion binding"/>
    <property type="evidence" value="ECO:0007669"/>
    <property type="project" value="UniProtKB-KW"/>
</dbReference>
<keyword evidence="8" id="KW-1185">Reference proteome</keyword>
<dbReference type="InterPro" id="IPR045010">
    <property type="entry name" value="MDR_fam"/>
</dbReference>
<dbReference type="InterPro" id="IPR023214">
    <property type="entry name" value="HAD_sf"/>
</dbReference>
<evidence type="ECO:0000256" key="5">
    <source>
        <dbReference type="ARBA" id="ARBA00023002"/>
    </source>
</evidence>
<comment type="similarity">
    <text evidence="1">Belongs to the 5'(3')-deoxyribonucleotidase family.</text>
</comment>
<protein>
    <recommendedName>
        <fullName evidence="6">Oxidoreductase N-terminal domain-containing protein</fullName>
    </recommendedName>
</protein>
<dbReference type="AlphaFoldDB" id="A0AAP0EYM9"/>
<organism evidence="7 8">
    <name type="scientific">Stephania japonica</name>
    <dbReference type="NCBI Taxonomy" id="461633"/>
    <lineage>
        <taxon>Eukaryota</taxon>
        <taxon>Viridiplantae</taxon>
        <taxon>Streptophyta</taxon>
        <taxon>Embryophyta</taxon>
        <taxon>Tracheophyta</taxon>
        <taxon>Spermatophyta</taxon>
        <taxon>Magnoliopsida</taxon>
        <taxon>Ranunculales</taxon>
        <taxon>Menispermaceae</taxon>
        <taxon>Menispermoideae</taxon>
        <taxon>Cissampelideae</taxon>
        <taxon>Stephania</taxon>
    </lineage>
</organism>
<dbReference type="SUPFAM" id="SSF50129">
    <property type="entry name" value="GroES-like"/>
    <property type="match status" value="1"/>
</dbReference>
<evidence type="ECO:0000313" key="7">
    <source>
        <dbReference type="EMBL" id="KAK9097464.1"/>
    </source>
</evidence>
<evidence type="ECO:0000256" key="3">
    <source>
        <dbReference type="ARBA" id="ARBA00022801"/>
    </source>
</evidence>
<dbReference type="Gene3D" id="3.40.50.1000">
    <property type="entry name" value="HAD superfamily/HAD-like"/>
    <property type="match status" value="1"/>
</dbReference>
<evidence type="ECO:0000256" key="4">
    <source>
        <dbReference type="ARBA" id="ARBA00022842"/>
    </source>
</evidence>
<dbReference type="Proteomes" id="UP001417504">
    <property type="component" value="Unassembled WGS sequence"/>
</dbReference>
<dbReference type="PANTHER" id="PTHR43205:SF73">
    <property type="entry name" value="2-ALKENAL REDUCTASE (NADP(+)-DEPENDENT)-LIKE"/>
    <property type="match status" value="1"/>
</dbReference>